<name>W9I3K2_FUSOX</name>
<reference evidence="1 2" key="1">
    <citation type="submission" date="2011-06" db="EMBL/GenBank/DDBJ databases">
        <title>The Genome Sequence of Fusarium oxysporum FOSC 3-a.</title>
        <authorList>
            <consortium name="The Broad Institute Genome Sequencing Platform"/>
            <person name="Ma L.-J."/>
            <person name="Gale L.R."/>
            <person name="Schwartz D.C."/>
            <person name="Zhou S."/>
            <person name="Corby-Kistler H."/>
            <person name="Young S.K."/>
            <person name="Zeng Q."/>
            <person name="Gargeya S."/>
            <person name="Fitzgerald M."/>
            <person name="Haas B."/>
            <person name="Abouelleil A."/>
            <person name="Alvarado L."/>
            <person name="Arachchi H.M."/>
            <person name="Berlin A."/>
            <person name="Brown A."/>
            <person name="Chapman S.B."/>
            <person name="Chen Z."/>
            <person name="Dunbar C."/>
            <person name="Freedman E."/>
            <person name="Gearin G."/>
            <person name="Gellesch M."/>
            <person name="Goldberg J."/>
            <person name="Griggs A."/>
            <person name="Gujja S."/>
            <person name="Heiman D."/>
            <person name="Howarth C."/>
            <person name="Larson L."/>
            <person name="Lui A."/>
            <person name="MacDonald P.J.P."/>
            <person name="Mehta T."/>
            <person name="Montmayeur A."/>
            <person name="Murphy C."/>
            <person name="Neiman D."/>
            <person name="Pearson M."/>
            <person name="Priest M."/>
            <person name="Roberts A."/>
            <person name="Saif S."/>
            <person name="Shea T."/>
            <person name="Shenoy N."/>
            <person name="Sisk P."/>
            <person name="Stolte C."/>
            <person name="Sykes S."/>
            <person name="Wortman J."/>
            <person name="Nusbaum C."/>
            <person name="Birren B."/>
        </authorList>
    </citation>
    <scope>NUCLEOTIDE SEQUENCE [LARGE SCALE GENOMIC DNA]</scope>
    <source>
        <strain evidence="2">FOSC 3-a</strain>
    </source>
</reference>
<evidence type="ECO:0000313" key="2">
    <source>
        <dbReference type="Proteomes" id="UP000030753"/>
    </source>
</evidence>
<evidence type="ECO:0000313" key="1">
    <source>
        <dbReference type="EMBL" id="EWY87539.1"/>
    </source>
</evidence>
<dbReference type="HOGENOM" id="CLU_2740095_0_0_1"/>
<dbReference type="AlphaFoldDB" id="W9I3K2"/>
<accession>W9I3K2</accession>
<organism evidence="1 2">
    <name type="scientific">Fusarium oxysporum NRRL 32931</name>
    <dbReference type="NCBI Taxonomy" id="660029"/>
    <lineage>
        <taxon>Eukaryota</taxon>
        <taxon>Fungi</taxon>
        <taxon>Dikarya</taxon>
        <taxon>Ascomycota</taxon>
        <taxon>Pezizomycotina</taxon>
        <taxon>Sordariomycetes</taxon>
        <taxon>Hypocreomycetidae</taxon>
        <taxon>Hypocreales</taxon>
        <taxon>Nectriaceae</taxon>
        <taxon>Fusarium</taxon>
        <taxon>Fusarium oxysporum species complex</taxon>
    </lineage>
</organism>
<dbReference type="Proteomes" id="UP000030753">
    <property type="component" value="Unassembled WGS sequence"/>
</dbReference>
<dbReference type="EMBL" id="JH717845">
    <property type="protein sequence ID" value="EWY87539.1"/>
    <property type="molecule type" value="Genomic_DNA"/>
</dbReference>
<proteinExistence type="predicted"/>
<gene>
    <name evidence="1" type="ORF">FOYG_11730</name>
</gene>
<protein>
    <submittedName>
        <fullName evidence="1">Uncharacterized protein</fullName>
    </submittedName>
</protein>
<sequence length="71" mass="8175">MIQQDLPSRYIDKQKLGRLWTTHADFKGKGCSIVNTTHEFITVEVPREMKPDEIMSVYYDKSTLDKLAGEA</sequence>